<keyword evidence="1" id="KW-0812">Transmembrane</keyword>
<evidence type="ECO:0000313" key="3">
    <source>
        <dbReference type="Proteomes" id="UP000250140"/>
    </source>
</evidence>
<keyword evidence="1" id="KW-0472">Membrane</keyword>
<dbReference type="AlphaFoldDB" id="A0A8E2JN49"/>
<proteinExistence type="predicted"/>
<gene>
    <name evidence="2" type="ORF">AOQ84DRAFT_442885</name>
</gene>
<evidence type="ECO:0000313" key="2">
    <source>
        <dbReference type="EMBL" id="OCL03197.1"/>
    </source>
</evidence>
<feature type="transmembrane region" description="Helical" evidence="1">
    <location>
        <begin position="51"/>
        <end position="74"/>
    </location>
</feature>
<dbReference type="Proteomes" id="UP000250140">
    <property type="component" value="Unassembled WGS sequence"/>
</dbReference>
<keyword evidence="1" id="KW-1133">Transmembrane helix</keyword>
<dbReference type="EMBL" id="KV750791">
    <property type="protein sequence ID" value="OCL03197.1"/>
    <property type="molecule type" value="Genomic_DNA"/>
</dbReference>
<evidence type="ECO:0000256" key="1">
    <source>
        <dbReference type="SAM" id="Phobius"/>
    </source>
</evidence>
<reference evidence="2 3" key="1">
    <citation type="journal article" date="2016" name="Nat. Commun.">
        <title>Ectomycorrhizal ecology is imprinted in the genome of the dominant symbiotic fungus Cenococcum geophilum.</title>
        <authorList>
            <consortium name="DOE Joint Genome Institute"/>
            <person name="Peter M."/>
            <person name="Kohler A."/>
            <person name="Ohm R.A."/>
            <person name="Kuo A."/>
            <person name="Krutzmann J."/>
            <person name="Morin E."/>
            <person name="Arend M."/>
            <person name="Barry K.W."/>
            <person name="Binder M."/>
            <person name="Choi C."/>
            <person name="Clum A."/>
            <person name="Copeland A."/>
            <person name="Grisel N."/>
            <person name="Haridas S."/>
            <person name="Kipfer T."/>
            <person name="LaButti K."/>
            <person name="Lindquist E."/>
            <person name="Lipzen A."/>
            <person name="Maire R."/>
            <person name="Meier B."/>
            <person name="Mihaltcheva S."/>
            <person name="Molinier V."/>
            <person name="Murat C."/>
            <person name="Poggeler S."/>
            <person name="Quandt C.A."/>
            <person name="Sperisen C."/>
            <person name="Tritt A."/>
            <person name="Tisserant E."/>
            <person name="Crous P.W."/>
            <person name="Henrissat B."/>
            <person name="Nehls U."/>
            <person name="Egli S."/>
            <person name="Spatafora J.W."/>
            <person name="Grigoriev I.V."/>
            <person name="Martin F.M."/>
        </authorList>
    </citation>
    <scope>NUCLEOTIDE SEQUENCE [LARGE SCALE GENOMIC DNA]</scope>
    <source>
        <strain evidence="2 3">CBS 207.34</strain>
    </source>
</reference>
<feature type="transmembrane region" description="Helical" evidence="1">
    <location>
        <begin position="21"/>
        <end position="39"/>
    </location>
</feature>
<keyword evidence="3" id="KW-1185">Reference proteome</keyword>
<accession>A0A8E2JN49</accession>
<sequence length="371" mass="40479">MEEVEASLSKLLDSIGPFKTGLFLFLAFCGPSAVSWNWYPASSASFEFCWQLLFFAGLFLAGLLTASTNISGPLRYGKNTYGSQIITFIQKRPSWAIYSLLLFILFPMSRHWCLAAIPVAWHYTREHHHEAIRELSDKVDGAYSRAMAAAKLAQEDAAAAARYEHQAQDIASAAVRDARLADALRVTDFFDKSAEAWIALTKIKNAAHEAAEASQNTLSSVEELQDSGSLESQTDDLYQKAEIANTSAEEAEEATNAALARAADFKEAKQQADKYRDGERKNAQRAVSAAEQVANDVVIAAAAARTATEKAEQVRQFATSAKTAAIMGNMDEADARAHRAHQAETEAVDAAKKAELARDESRNHAKIVAGR</sequence>
<organism evidence="2 3">
    <name type="scientific">Glonium stellatum</name>
    <dbReference type="NCBI Taxonomy" id="574774"/>
    <lineage>
        <taxon>Eukaryota</taxon>
        <taxon>Fungi</taxon>
        <taxon>Dikarya</taxon>
        <taxon>Ascomycota</taxon>
        <taxon>Pezizomycotina</taxon>
        <taxon>Dothideomycetes</taxon>
        <taxon>Pleosporomycetidae</taxon>
        <taxon>Gloniales</taxon>
        <taxon>Gloniaceae</taxon>
        <taxon>Glonium</taxon>
    </lineage>
</organism>
<protein>
    <submittedName>
        <fullName evidence="2">Uncharacterized protein</fullName>
    </submittedName>
</protein>
<name>A0A8E2JN49_9PEZI</name>
<feature type="transmembrane region" description="Helical" evidence="1">
    <location>
        <begin position="95"/>
        <end position="121"/>
    </location>
</feature>